<organism evidence="8 9">
    <name type="scientific">Dictyostelium purpureum</name>
    <name type="common">Slime mold</name>
    <dbReference type="NCBI Taxonomy" id="5786"/>
    <lineage>
        <taxon>Eukaryota</taxon>
        <taxon>Amoebozoa</taxon>
        <taxon>Evosea</taxon>
        <taxon>Eumycetozoa</taxon>
        <taxon>Dictyostelia</taxon>
        <taxon>Dictyosteliales</taxon>
        <taxon>Dictyosteliaceae</taxon>
        <taxon>Dictyostelium</taxon>
    </lineage>
</organism>
<keyword evidence="4" id="KW-0255">Endonuclease</keyword>
<keyword evidence="9" id="KW-1185">Reference proteome</keyword>
<dbReference type="VEuPathDB" id="AmoebaDB:DICPUDRAFT_156683"/>
<evidence type="ECO:0000256" key="1">
    <source>
        <dbReference type="ARBA" id="ARBA00022679"/>
    </source>
</evidence>
<keyword evidence="6" id="KW-0695">RNA-directed DNA polymerase</keyword>
<dbReference type="Pfam" id="PF17917">
    <property type="entry name" value="RT_RNaseH"/>
    <property type="match status" value="1"/>
</dbReference>
<dbReference type="KEGG" id="dpp:DICPUDRAFT_156683"/>
<dbReference type="GO" id="GO:0016787">
    <property type="term" value="F:hydrolase activity"/>
    <property type="evidence" value="ECO:0007669"/>
    <property type="project" value="UniProtKB-KW"/>
</dbReference>
<evidence type="ECO:0000313" key="9">
    <source>
        <dbReference type="Proteomes" id="UP000001064"/>
    </source>
</evidence>
<dbReference type="InParanoid" id="F0ZX53"/>
<evidence type="ECO:0000256" key="3">
    <source>
        <dbReference type="ARBA" id="ARBA00022722"/>
    </source>
</evidence>
<accession>F0ZX53</accession>
<protein>
    <recommendedName>
        <fullName evidence="7">Reverse transcriptase RNase H-like domain-containing protein</fullName>
    </recommendedName>
</protein>
<dbReference type="RefSeq" id="XP_003291987.1">
    <property type="nucleotide sequence ID" value="XM_003291939.1"/>
</dbReference>
<keyword evidence="2" id="KW-0548">Nucleotidyltransferase</keyword>
<proteinExistence type="predicted"/>
<keyword evidence="1" id="KW-0808">Transferase</keyword>
<evidence type="ECO:0000256" key="4">
    <source>
        <dbReference type="ARBA" id="ARBA00022759"/>
    </source>
</evidence>
<keyword evidence="5" id="KW-0378">Hydrolase</keyword>
<dbReference type="GeneID" id="10505747"/>
<dbReference type="OrthoDB" id="8057740at2759"/>
<gene>
    <name evidence="8" type="ORF">DICPUDRAFT_156683</name>
</gene>
<dbReference type="EMBL" id="GL871251">
    <property type="protein sequence ID" value="EGC31482.1"/>
    <property type="molecule type" value="Genomic_DNA"/>
</dbReference>
<evidence type="ECO:0000256" key="6">
    <source>
        <dbReference type="ARBA" id="ARBA00022918"/>
    </source>
</evidence>
<sequence>MAIMYDSKKLDKHQINYILKKYQYILVCNKFIVHIDHPNLVNYQTMKEAQCRIIRWLDLESSFLCQIRNGKKCIRKRFEMVRSV</sequence>
<evidence type="ECO:0000256" key="2">
    <source>
        <dbReference type="ARBA" id="ARBA00022695"/>
    </source>
</evidence>
<dbReference type="GO" id="GO:0004519">
    <property type="term" value="F:endonuclease activity"/>
    <property type="evidence" value="ECO:0007669"/>
    <property type="project" value="UniProtKB-KW"/>
</dbReference>
<evidence type="ECO:0000256" key="5">
    <source>
        <dbReference type="ARBA" id="ARBA00022801"/>
    </source>
</evidence>
<evidence type="ECO:0000259" key="7">
    <source>
        <dbReference type="Pfam" id="PF17917"/>
    </source>
</evidence>
<keyword evidence="3" id="KW-0540">Nuclease</keyword>
<evidence type="ECO:0000313" key="8">
    <source>
        <dbReference type="EMBL" id="EGC31482.1"/>
    </source>
</evidence>
<dbReference type="GO" id="GO:0003964">
    <property type="term" value="F:RNA-directed DNA polymerase activity"/>
    <property type="evidence" value="ECO:0007669"/>
    <property type="project" value="UniProtKB-KW"/>
</dbReference>
<dbReference type="InterPro" id="IPR041373">
    <property type="entry name" value="RT_RNaseH"/>
</dbReference>
<name>F0ZX53_DICPU</name>
<dbReference type="AlphaFoldDB" id="F0ZX53"/>
<dbReference type="Proteomes" id="UP000001064">
    <property type="component" value="Unassembled WGS sequence"/>
</dbReference>
<feature type="domain" description="Reverse transcriptase RNase H-like" evidence="7">
    <location>
        <begin position="15"/>
        <end position="58"/>
    </location>
</feature>
<reference evidence="9" key="1">
    <citation type="journal article" date="2011" name="Genome Biol.">
        <title>Comparative genomics of the social amoebae Dictyostelium discoideum and Dictyostelium purpureum.</title>
        <authorList>
            <consortium name="US DOE Joint Genome Institute (JGI-PGF)"/>
            <person name="Sucgang R."/>
            <person name="Kuo A."/>
            <person name="Tian X."/>
            <person name="Salerno W."/>
            <person name="Parikh A."/>
            <person name="Feasley C.L."/>
            <person name="Dalin E."/>
            <person name="Tu H."/>
            <person name="Huang E."/>
            <person name="Barry K."/>
            <person name="Lindquist E."/>
            <person name="Shapiro H."/>
            <person name="Bruce D."/>
            <person name="Schmutz J."/>
            <person name="Salamov A."/>
            <person name="Fey P."/>
            <person name="Gaudet P."/>
            <person name="Anjard C."/>
            <person name="Babu M.M."/>
            <person name="Basu S."/>
            <person name="Bushmanova Y."/>
            <person name="van der Wel H."/>
            <person name="Katoh-Kurasawa M."/>
            <person name="Dinh C."/>
            <person name="Coutinho P.M."/>
            <person name="Saito T."/>
            <person name="Elias M."/>
            <person name="Schaap P."/>
            <person name="Kay R.R."/>
            <person name="Henrissat B."/>
            <person name="Eichinger L."/>
            <person name="Rivero F."/>
            <person name="Putnam N.H."/>
            <person name="West C.M."/>
            <person name="Loomis W.F."/>
            <person name="Chisholm R.L."/>
            <person name="Shaulsky G."/>
            <person name="Strassmann J.E."/>
            <person name="Queller D.C."/>
            <person name="Kuspa A."/>
            <person name="Grigoriev I.V."/>
        </authorList>
    </citation>
    <scope>NUCLEOTIDE SEQUENCE [LARGE SCALE GENOMIC DNA]</scope>
    <source>
        <strain evidence="9">QSDP1</strain>
    </source>
</reference>